<dbReference type="AlphaFoldDB" id="A0A9Q4F0X9"/>
<sequence>MTPKEIGMMIKALRDGKEVICPECKTGKIITPYNPKTSTYFNCTTCNFKIHMEPAEKR</sequence>
<proteinExistence type="predicted"/>
<accession>A0A9Q4F0X9</accession>
<dbReference type="EMBL" id="JAPRAY010000015">
    <property type="protein sequence ID" value="MCZ0668260.1"/>
    <property type="molecule type" value="Genomic_DNA"/>
</dbReference>
<reference evidence="2" key="1">
    <citation type="journal article" date="2020" name="Cell Host Microbe">
        <title>Functional and Genomic Variation between Human-Derived Isolates of Lachnospiraceae Reveals Inter- and Intra-Species Diversity.</title>
        <authorList>
            <person name="Sorbara M.T."/>
            <person name="Littmann E.R."/>
            <person name="Fontana E."/>
            <person name="Moody T.U."/>
            <person name="Kohout C.E."/>
            <person name="Gjonbalaj M."/>
            <person name="Eaton V."/>
            <person name="Seok R."/>
            <person name="Leiner I.M."/>
            <person name="Pamer E.G."/>
        </authorList>
    </citation>
    <scope>NUCLEOTIDE SEQUENCE</scope>
    <source>
        <strain evidence="2">MSK.15.32</strain>
    </source>
</reference>
<reference evidence="1" key="3">
    <citation type="submission" date="2022-11" db="EMBL/GenBank/DDBJ databases">
        <title>Temperate bacteriophages infecting mucin-degrading bacterium Ruminococcus gnavus from the human gut.</title>
        <authorList>
            <person name="Buttimer C."/>
        </authorList>
    </citation>
    <scope>NUCLEOTIDE SEQUENCE</scope>
    <source>
        <strain evidence="1">CCUG 49994</strain>
    </source>
</reference>
<dbReference type="Proteomes" id="UP001079535">
    <property type="component" value="Unassembled WGS sequence"/>
</dbReference>
<evidence type="ECO:0000313" key="2">
    <source>
        <dbReference type="EMBL" id="NSI59733.1"/>
    </source>
</evidence>
<comment type="caution">
    <text evidence="1">The sequence shown here is derived from an EMBL/GenBank/DDBJ whole genome shotgun (WGS) entry which is preliminary data.</text>
</comment>
<reference evidence="2" key="2">
    <citation type="submission" date="2020-02" db="EMBL/GenBank/DDBJ databases">
        <authorList>
            <person name="Littmann E."/>
            <person name="Sorbara M."/>
        </authorList>
    </citation>
    <scope>NUCLEOTIDE SEQUENCE</scope>
    <source>
        <strain evidence="2">MSK.15.32</strain>
    </source>
</reference>
<name>A0A9Q4F0X9_MEDGN</name>
<dbReference type="RefSeq" id="WP_173878100.1">
    <property type="nucleotide sequence ID" value="NZ_JAAIMR010000041.1"/>
</dbReference>
<protein>
    <submittedName>
        <fullName evidence="1">Uncharacterized protein</fullName>
    </submittedName>
</protein>
<dbReference type="Proteomes" id="UP001296580">
    <property type="component" value="Unassembled WGS sequence"/>
</dbReference>
<organism evidence="1 3">
    <name type="scientific">Mediterraneibacter gnavus</name>
    <name type="common">Ruminococcus gnavus</name>
    <dbReference type="NCBI Taxonomy" id="33038"/>
    <lineage>
        <taxon>Bacteria</taxon>
        <taxon>Bacillati</taxon>
        <taxon>Bacillota</taxon>
        <taxon>Clostridia</taxon>
        <taxon>Lachnospirales</taxon>
        <taxon>Lachnospiraceae</taxon>
        <taxon>Mediterraneibacter</taxon>
    </lineage>
</organism>
<evidence type="ECO:0000313" key="3">
    <source>
        <dbReference type="Proteomes" id="UP001079535"/>
    </source>
</evidence>
<dbReference type="EMBL" id="JAAIRV010000042">
    <property type="protein sequence ID" value="NSI59733.1"/>
    <property type="molecule type" value="Genomic_DNA"/>
</dbReference>
<gene>
    <name evidence="2" type="ORF">G4993_15240</name>
    <name evidence="1" type="ORF">OZZ17_12025</name>
</gene>
<evidence type="ECO:0000313" key="1">
    <source>
        <dbReference type="EMBL" id="MCZ0668260.1"/>
    </source>
</evidence>